<comment type="subcellular location">
    <subcellularLocation>
        <location evidence="5">Cytoplasm</location>
    </subcellularLocation>
</comment>
<keyword evidence="1 5" id="KW-0963">Cytoplasm</keyword>
<evidence type="ECO:0000313" key="9">
    <source>
        <dbReference type="Proteomes" id="UP001165427"/>
    </source>
</evidence>
<dbReference type="GO" id="GO:0005840">
    <property type="term" value="C:ribosome"/>
    <property type="evidence" value="ECO:0007669"/>
    <property type="project" value="InterPro"/>
</dbReference>
<dbReference type="PANTHER" id="PTHR33692">
    <property type="entry name" value="RIBOSOME MATURATION FACTOR RIMM"/>
    <property type="match status" value="1"/>
</dbReference>
<dbReference type="InterPro" id="IPR036976">
    <property type="entry name" value="RimM_N_sf"/>
</dbReference>
<dbReference type="InterPro" id="IPR056792">
    <property type="entry name" value="PRC_RimM"/>
</dbReference>
<comment type="caution">
    <text evidence="8">The sequence shown here is derived from an EMBL/GenBank/DDBJ whole genome shotgun (WGS) entry which is preliminary data.</text>
</comment>
<protein>
    <recommendedName>
        <fullName evidence="5">Ribosome maturation factor RimM</fullName>
    </recommendedName>
</protein>
<sequence length="181" mass="19283">MKSLSNPEIPDGLILVGKVIGAHGIHGAVRVYSYAESPAIFAPRDEVHLIDAAGGTTVYRIVAAKPHKQVVRLTLGGVETRDAAGGLSGCRVCIQRQGLPPLAPDTYYWSDLIGMAVHDLTGRYLGEVVQIIPTGANDVYAVRTPDGQPVDEILVPAIASVVLDIDIATRRMRVDLPEGLI</sequence>
<name>A0AA41QZW7_9BACT</name>
<dbReference type="Pfam" id="PF01782">
    <property type="entry name" value="RimM"/>
    <property type="match status" value="1"/>
</dbReference>
<evidence type="ECO:0000256" key="3">
    <source>
        <dbReference type="ARBA" id="ARBA00022552"/>
    </source>
</evidence>
<evidence type="ECO:0000259" key="7">
    <source>
        <dbReference type="Pfam" id="PF24986"/>
    </source>
</evidence>
<keyword evidence="9" id="KW-1185">Reference proteome</keyword>
<dbReference type="GO" id="GO:0043022">
    <property type="term" value="F:ribosome binding"/>
    <property type="evidence" value="ECO:0007669"/>
    <property type="project" value="InterPro"/>
</dbReference>
<feature type="domain" description="Ribosome maturation factor RimM PRC barrel" evidence="7">
    <location>
        <begin position="109"/>
        <end position="180"/>
    </location>
</feature>
<keyword evidence="4 5" id="KW-0143">Chaperone</keyword>
<keyword evidence="3 5" id="KW-0698">rRNA processing</keyword>
<dbReference type="RefSeq" id="WP_246902765.1">
    <property type="nucleotide sequence ID" value="NZ_JALJRB010000002.1"/>
</dbReference>
<dbReference type="Gene3D" id="2.40.30.60">
    <property type="entry name" value="RimM"/>
    <property type="match status" value="1"/>
</dbReference>
<dbReference type="Proteomes" id="UP001165427">
    <property type="component" value="Unassembled WGS sequence"/>
</dbReference>
<dbReference type="NCBIfam" id="TIGR02273">
    <property type="entry name" value="16S_RimM"/>
    <property type="match status" value="1"/>
</dbReference>
<proteinExistence type="inferred from homology"/>
<dbReference type="HAMAP" id="MF_00014">
    <property type="entry name" value="Ribosome_mat_RimM"/>
    <property type="match status" value="1"/>
</dbReference>
<accession>A0AA41QZW7</accession>
<keyword evidence="2 5" id="KW-0690">Ribosome biogenesis</keyword>
<dbReference type="GO" id="GO:0042274">
    <property type="term" value="P:ribosomal small subunit biogenesis"/>
    <property type="evidence" value="ECO:0007669"/>
    <property type="project" value="UniProtKB-UniRule"/>
</dbReference>
<dbReference type="EMBL" id="JALJRB010000002">
    <property type="protein sequence ID" value="MCJ8499443.1"/>
    <property type="molecule type" value="Genomic_DNA"/>
</dbReference>
<comment type="similarity">
    <text evidence="5">Belongs to the RimM family.</text>
</comment>
<comment type="domain">
    <text evidence="5">The PRC barrel domain binds ribosomal protein uS19.</text>
</comment>
<comment type="subunit">
    <text evidence="5">Binds ribosomal protein uS19.</text>
</comment>
<dbReference type="InterPro" id="IPR011961">
    <property type="entry name" value="RimM"/>
</dbReference>
<evidence type="ECO:0000256" key="4">
    <source>
        <dbReference type="ARBA" id="ARBA00023186"/>
    </source>
</evidence>
<evidence type="ECO:0000313" key="8">
    <source>
        <dbReference type="EMBL" id="MCJ8499443.1"/>
    </source>
</evidence>
<evidence type="ECO:0000256" key="1">
    <source>
        <dbReference type="ARBA" id="ARBA00022490"/>
    </source>
</evidence>
<dbReference type="InterPro" id="IPR009000">
    <property type="entry name" value="Transl_B-barrel_sf"/>
</dbReference>
<reference evidence="8" key="1">
    <citation type="submission" date="2022-04" db="EMBL/GenBank/DDBJ databases">
        <title>Desulfatitalea alkaliphila sp. nov., a novel anaerobic sulfate-reducing bacterium isolated from terrestrial mud volcano, Taman Peninsula, Russia.</title>
        <authorList>
            <person name="Khomyakova M.A."/>
            <person name="Merkel A.Y."/>
            <person name="Slobodkin A.I."/>
        </authorList>
    </citation>
    <scope>NUCLEOTIDE SEQUENCE</scope>
    <source>
        <strain evidence="8">M08but</strain>
    </source>
</reference>
<dbReference type="InterPro" id="IPR002676">
    <property type="entry name" value="RimM_N"/>
</dbReference>
<dbReference type="Gene3D" id="2.30.30.240">
    <property type="entry name" value="PRC-barrel domain"/>
    <property type="match status" value="1"/>
</dbReference>
<dbReference type="PANTHER" id="PTHR33692:SF1">
    <property type="entry name" value="RIBOSOME MATURATION FACTOR RIMM"/>
    <property type="match status" value="1"/>
</dbReference>
<comment type="function">
    <text evidence="5">An accessory protein needed during the final step in the assembly of 30S ribosomal subunit, possibly for assembly of the head region. Essential for efficient processing of 16S rRNA. May be needed both before and after RbfA during the maturation of 16S rRNA. It has affinity for free ribosomal 30S subunits but not for 70S ribosomes.</text>
</comment>
<dbReference type="SUPFAM" id="SSF50346">
    <property type="entry name" value="PRC-barrel domain"/>
    <property type="match status" value="1"/>
</dbReference>
<evidence type="ECO:0000256" key="2">
    <source>
        <dbReference type="ARBA" id="ARBA00022517"/>
    </source>
</evidence>
<dbReference type="GO" id="GO:0005737">
    <property type="term" value="C:cytoplasm"/>
    <property type="evidence" value="ECO:0007669"/>
    <property type="project" value="UniProtKB-SubCell"/>
</dbReference>
<dbReference type="GO" id="GO:0006364">
    <property type="term" value="P:rRNA processing"/>
    <property type="evidence" value="ECO:0007669"/>
    <property type="project" value="UniProtKB-UniRule"/>
</dbReference>
<evidence type="ECO:0000259" key="6">
    <source>
        <dbReference type="Pfam" id="PF01782"/>
    </source>
</evidence>
<feature type="domain" description="RimM N-terminal" evidence="6">
    <location>
        <begin position="16"/>
        <end position="96"/>
    </location>
</feature>
<evidence type="ECO:0000256" key="5">
    <source>
        <dbReference type="HAMAP-Rule" id="MF_00014"/>
    </source>
</evidence>
<organism evidence="8 9">
    <name type="scientific">Desulfatitalea alkaliphila</name>
    <dbReference type="NCBI Taxonomy" id="2929485"/>
    <lineage>
        <taxon>Bacteria</taxon>
        <taxon>Pseudomonadati</taxon>
        <taxon>Thermodesulfobacteriota</taxon>
        <taxon>Desulfobacteria</taxon>
        <taxon>Desulfobacterales</taxon>
        <taxon>Desulfosarcinaceae</taxon>
        <taxon>Desulfatitalea</taxon>
    </lineage>
</organism>
<dbReference type="InterPro" id="IPR011033">
    <property type="entry name" value="PRC_barrel-like_sf"/>
</dbReference>
<dbReference type="Pfam" id="PF24986">
    <property type="entry name" value="PRC_RimM"/>
    <property type="match status" value="1"/>
</dbReference>
<dbReference type="AlphaFoldDB" id="A0AA41QZW7"/>
<dbReference type="SUPFAM" id="SSF50447">
    <property type="entry name" value="Translation proteins"/>
    <property type="match status" value="1"/>
</dbReference>
<gene>
    <name evidence="5 8" type="primary">rimM</name>
    <name evidence="8" type="ORF">MRX98_02565</name>
</gene>